<evidence type="ECO:0000256" key="3">
    <source>
        <dbReference type="ARBA" id="ARBA00022573"/>
    </source>
</evidence>
<dbReference type="FunFam" id="3.30.950.10:FF:000001">
    <property type="entry name" value="Siroheme synthase"/>
    <property type="match status" value="1"/>
</dbReference>
<evidence type="ECO:0000256" key="7">
    <source>
        <dbReference type="ARBA" id="ARBA00023244"/>
    </source>
</evidence>
<dbReference type="InterPro" id="IPR014777">
    <property type="entry name" value="4pyrrole_Mease_sub1"/>
</dbReference>
<dbReference type="InterPro" id="IPR014776">
    <property type="entry name" value="4pyrrole_Mease_sub2"/>
</dbReference>
<proteinExistence type="inferred from homology"/>
<keyword evidence="3" id="KW-0169">Cobalamin biosynthesis</keyword>
<dbReference type="InterPro" id="IPR050161">
    <property type="entry name" value="Siro_Cobalamin_biosynth"/>
</dbReference>
<dbReference type="GO" id="GO:0004852">
    <property type="term" value="F:uroporphyrinogen-III synthase activity"/>
    <property type="evidence" value="ECO:0007669"/>
    <property type="project" value="InterPro"/>
</dbReference>
<dbReference type="PANTHER" id="PTHR45790:SF3">
    <property type="entry name" value="S-ADENOSYL-L-METHIONINE-DEPENDENT UROPORPHYRINOGEN III METHYLTRANSFERASE, CHLOROPLASTIC"/>
    <property type="match status" value="1"/>
</dbReference>
<evidence type="ECO:0000313" key="14">
    <source>
        <dbReference type="Proteomes" id="UP000230052"/>
    </source>
</evidence>
<dbReference type="PROSITE" id="PS00839">
    <property type="entry name" value="SUMT_1"/>
    <property type="match status" value="1"/>
</dbReference>
<dbReference type="SUPFAM" id="SSF53790">
    <property type="entry name" value="Tetrapyrrole methylase"/>
    <property type="match status" value="1"/>
</dbReference>
<dbReference type="EC" id="2.1.1.107" evidence="2"/>
<feature type="domain" description="Tetrapyrrole methylase" evidence="11">
    <location>
        <begin position="5"/>
        <end position="222"/>
    </location>
</feature>
<organism evidence="13 14">
    <name type="scientific">Candidatus Aquitaenariimonas noxiae</name>
    <dbReference type="NCBI Taxonomy" id="1974741"/>
    <lineage>
        <taxon>Bacteria</taxon>
        <taxon>Pseudomonadati</taxon>
        <taxon>Candidatus Omnitrophota</taxon>
        <taxon>Candidatus Aquitaenariimonas</taxon>
    </lineage>
</organism>
<dbReference type="PANTHER" id="PTHR45790">
    <property type="entry name" value="SIROHEME SYNTHASE-RELATED"/>
    <property type="match status" value="1"/>
</dbReference>
<dbReference type="SUPFAM" id="SSF69618">
    <property type="entry name" value="HemD-like"/>
    <property type="match status" value="1"/>
</dbReference>
<dbReference type="NCBIfam" id="NF004790">
    <property type="entry name" value="PRK06136.1"/>
    <property type="match status" value="1"/>
</dbReference>
<keyword evidence="7" id="KW-0627">Porphyrin biosynthesis</keyword>
<dbReference type="Gene3D" id="3.40.1010.10">
    <property type="entry name" value="Cobalt-precorrin-4 Transmethylase, Domain 1"/>
    <property type="match status" value="1"/>
</dbReference>
<dbReference type="InterPro" id="IPR035996">
    <property type="entry name" value="4pyrrol_Methylase_sf"/>
</dbReference>
<dbReference type="Gene3D" id="3.40.50.10090">
    <property type="match status" value="2"/>
</dbReference>
<dbReference type="PROSITE" id="PS00840">
    <property type="entry name" value="SUMT_2"/>
    <property type="match status" value="1"/>
</dbReference>
<evidence type="ECO:0000313" key="13">
    <source>
        <dbReference type="EMBL" id="PIU41678.1"/>
    </source>
</evidence>
<dbReference type="CDD" id="cd06578">
    <property type="entry name" value="HemD"/>
    <property type="match status" value="1"/>
</dbReference>
<gene>
    <name evidence="13" type="primary">cobA</name>
    <name evidence="13" type="ORF">COS99_04170</name>
</gene>
<comment type="pathway">
    <text evidence="9">Cofactor biosynthesis; adenosylcobalamin biosynthesis; precorrin-2 from uroporphyrinogen III: step 1/1.</text>
</comment>
<dbReference type="EMBL" id="PEWV01000039">
    <property type="protein sequence ID" value="PIU41678.1"/>
    <property type="molecule type" value="Genomic_DNA"/>
</dbReference>
<dbReference type="Gene3D" id="3.30.950.10">
    <property type="entry name" value="Methyltransferase, Cobalt-precorrin-4 Transmethylase, Domain 2"/>
    <property type="match status" value="1"/>
</dbReference>
<dbReference type="Proteomes" id="UP000230052">
    <property type="component" value="Unassembled WGS sequence"/>
</dbReference>
<evidence type="ECO:0000256" key="6">
    <source>
        <dbReference type="ARBA" id="ARBA00022691"/>
    </source>
</evidence>
<dbReference type="Pfam" id="PF00590">
    <property type="entry name" value="TP_methylase"/>
    <property type="match status" value="1"/>
</dbReference>
<dbReference type="InterPro" id="IPR036108">
    <property type="entry name" value="4pyrrol_syn_uPrphyn_synt_sf"/>
</dbReference>
<dbReference type="GO" id="GO:0019354">
    <property type="term" value="P:siroheme biosynthetic process"/>
    <property type="evidence" value="ECO:0007669"/>
    <property type="project" value="InterPro"/>
</dbReference>
<sequence>MEKNKVYFIGAGPGKPDLITVRGLNILKEADVVIYDYLVDRRLLEYTKAGAELICCDKVAKKGRYSDGFLIHQEKISNLVIKKVKEGKRVVRLKNGDVSIFSRLSQELEVLVRNKIDFELVPGVTAASGAASFAGIPLTDRRFASTCAFVTGHEDTKKKTSSIDWMALSKIGTVVFYMAVENLPEIVKELIKAGKPKDTGCAIIQNATLATQKVLSANLEDIVKRAKRERIRPPAIIIVGDVVKLRKRFNWLRKNKKILFTGLSKERFFIKGSYFHLPLIKIEPMDDYGEFDNYLKNISDYDWVIFASRYSAEYFFKRLESVGFDSRTLNGIKIAAVGNSTKNRLLDFGIKADLVPQKESSKGLIEEFKKIDLKSKKIFLPRSDISDKGLENELKRLGARVTSSFAYRNVVPDDLPDLDLRNFNEIIFTSPSTVRNFKKRYKRVPKKVKIRSIGDMTLREIKRCKLQG</sequence>
<evidence type="ECO:0000259" key="11">
    <source>
        <dbReference type="Pfam" id="PF00590"/>
    </source>
</evidence>
<dbReference type="InterPro" id="IPR003043">
    <property type="entry name" value="Uropor_MeTrfase_CS"/>
</dbReference>
<evidence type="ECO:0000256" key="1">
    <source>
        <dbReference type="ARBA" id="ARBA00005879"/>
    </source>
</evidence>
<comment type="similarity">
    <text evidence="1 10">Belongs to the precorrin methyltransferase family.</text>
</comment>
<evidence type="ECO:0000256" key="5">
    <source>
        <dbReference type="ARBA" id="ARBA00022679"/>
    </source>
</evidence>
<reference evidence="13 14" key="1">
    <citation type="submission" date="2017-09" db="EMBL/GenBank/DDBJ databases">
        <title>Depth-based differentiation of microbial function through sediment-hosted aquifers and enrichment of novel symbionts in the deep terrestrial subsurface.</title>
        <authorList>
            <person name="Probst A.J."/>
            <person name="Ladd B."/>
            <person name="Jarett J.K."/>
            <person name="Geller-Mcgrath D.E."/>
            <person name="Sieber C.M."/>
            <person name="Emerson J.B."/>
            <person name="Anantharaman K."/>
            <person name="Thomas B.C."/>
            <person name="Malmstrom R."/>
            <person name="Stieglmeier M."/>
            <person name="Klingl A."/>
            <person name="Woyke T."/>
            <person name="Ryan C.M."/>
            <person name="Banfield J.F."/>
        </authorList>
    </citation>
    <scope>NUCLEOTIDE SEQUENCE [LARGE SCALE GENOMIC DNA]</scope>
    <source>
        <strain evidence="13">CG07_land_8_20_14_0_80_42_15</strain>
    </source>
</reference>
<comment type="caution">
    <text evidence="13">The sequence shown here is derived from an EMBL/GenBank/DDBJ whole genome shotgun (WGS) entry which is preliminary data.</text>
</comment>
<dbReference type="CDD" id="cd11642">
    <property type="entry name" value="SUMT"/>
    <property type="match status" value="1"/>
</dbReference>
<dbReference type="GO" id="GO:0032259">
    <property type="term" value="P:methylation"/>
    <property type="evidence" value="ECO:0007669"/>
    <property type="project" value="UniProtKB-KW"/>
</dbReference>
<dbReference type="Pfam" id="PF02602">
    <property type="entry name" value="HEM4"/>
    <property type="match status" value="1"/>
</dbReference>
<evidence type="ECO:0000259" key="12">
    <source>
        <dbReference type="Pfam" id="PF02602"/>
    </source>
</evidence>
<evidence type="ECO:0000256" key="10">
    <source>
        <dbReference type="RuleBase" id="RU003960"/>
    </source>
</evidence>
<dbReference type="InterPro" id="IPR006366">
    <property type="entry name" value="CobA/CysG_C"/>
</dbReference>
<dbReference type="InterPro" id="IPR003754">
    <property type="entry name" value="4pyrrol_synth_uPrphyn_synth"/>
</dbReference>
<keyword evidence="4 10" id="KW-0489">Methyltransferase</keyword>
<dbReference type="GO" id="GO:0009236">
    <property type="term" value="P:cobalamin biosynthetic process"/>
    <property type="evidence" value="ECO:0007669"/>
    <property type="project" value="UniProtKB-KW"/>
</dbReference>
<evidence type="ECO:0000256" key="4">
    <source>
        <dbReference type="ARBA" id="ARBA00022603"/>
    </source>
</evidence>
<evidence type="ECO:0000256" key="2">
    <source>
        <dbReference type="ARBA" id="ARBA00012162"/>
    </source>
</evidence>
<dbReference type="NCBIfam" id="TIGR01469">
    <property type="entry name" value="cobA_cysG_Cterm"/>
    <property type="match status" value="1"/>
</dbReference>
<comment type="pathway">
    <text evidence="8">Porphyrin-containing compound metabolism; siroheme biosynthesis; precorrin-2 from uroporphyrinogen III: step 1/1.</text>
</comment>
<feature type="domain" description="Tetrapyrrole biosynthesis uroporphyrinogen III synthase" evidence="12">
    <location>
        <begin position="275"/>
        <end position="466"/>
    </location>
</feature>
<evidence type="ECO:0000256" key="9">
    <source>
        <dbReference type="ARBA" id="ARBA00060548"/>
    </source>
</evidence>
<dbReference type="AlphaFoldDB" id="A0A2J0KT52"/>
<accession>A0A2J0KT52</accession>
<keyword evidence="5 10" id="KW-0808">Transferase</keyword>
<dbReference type="GO" id="GO:0004851">
    <property type="term" value="F:uroporphyrin-III C-methyltransferase activity"/>
    <property type="evidence" value="ECO:0007669"/>
    <property type="project" value="UniProtKB-EC"/>
</dbReference>
<keyword evidence="6" id="KW-0949">S-adenosyl-L-methionine</keyword>
<evidence type="ECO:0000256" key="8">
    <source>
        <dbReference type="ARBA" id="ARBA00025705"/>
    </source>
</evidence>
<protein>
    <recommendedName>
        <fullName evidence="2">uroporphyrinogen-III C-methyltransferase</fullName>
        <ecNumber evidence="2">2.1.1.107</ecNumber>
    </recommendedName>
</protein>
<dbReference type="InterPro" id="IPR000878">
    <property type="entry name" value="4pyrrol_Mease"/>
</dbReference>
<name>A0A2J0KT52_9BACT</name>
<dbReference type="FunFam" id="3.40.1010.10:FF:000001">
    <property type="entry name" value="Siroheme synthase"/>
    <property type="match status" value="1"/>
</dbReference>